<reference evidence="4" key="1">
    <citation type="journal article" date="2019" name="Int. J. Syst. Evol. Microbiol.">
        <title>The Global Catalogue of Microorganisms (GCM) 10K type strain sequencing project: providing services to taxonomists for standard genome sequencing and annotation.</title>
        <authorList>
            <consortium name="The Broad Institute Genomics Platform"/>
            <consortium name="The Broad Institute Genome Sequencing Center for Infectious Disease"/>
            <person name="Wu L."/>
            <person name="Ma J."/>
        </authorList>
    </citation>
    <scope>NUCLEOTIDE SEQUENCE [LARGE SCALE GENOMIC DNA]</scope>
    <source>
        <strain evidence="4">CGMCC 1.15304</strain>
    </source>
</reference>
<dbReference type="InterPro" id="IPR037401">
    <property type="entry name" value="SnoaL-like"/>
</dbReference>
<dbReference type="Pfam" id="PF13474">
    <property type="entry name" value="SnoaL_3"/>
    <property type="match status" value="1"/>
</dbReference>
<dbReference type="Proteomes" id="UP001595776">
    <property type="component" value="Unassembled WGS sequence"/>
</dbReference>
<organism evidence="3 4">
    <name type="scientific">Kordiimonas lipolytica</name>
    <dbReference type="NCBI Taxonomy" id="1662421"/>
    <lineage>
        <taxon>Bacteria</taxon>
        <taxon>Pseudomonadati</taxon>
        <taxon>Pseudomonadota</taxon>
        <taxon>Alphaproteobacteria</taxon>
        <taxon>Kordiimonadales</taxon>
        <taxon>Kordiimonadaceae</taxon>
        <taxon>Kordiimonas</taxon>
    </lineage>
</organism>
<keyword evidence="1" id="KW-0732">Signal</keyword>
<dbReference type="RefSeq" id="WP_068152182.1">
    <property type="nucleotide sequence ID" value="NZ_JBHSCR010000005.1"/>
</dbReference>
<gene>
    <name evidence="3" type="ORF">ACFO5Q_08460</name>
</gene>
<evidence type="ECO:0000313" key="3">
    <source>
        <dbReference type="EMBL" id="MFC4347872.1"/>
    </source>
</evidence>
<evidence type="ECO:0000313" key="4">
    <source>
        <dbReference type="Proteomes" id="UP001595776"/>
    </source>
</evidence>
<evidence type="ECO:0000256" key="1">
    <source>
        <dbReference type="SAM" id="SignalP"/>
    </source>
</evidence>
<name>A0ABV8U9N3_9PROT</name>
<comment type="caution">
    <text evidence="3">The sequence shown here is derived from an EMBL/GenBank/DDBJ whole genome shotgun (WGS) entry which is preliminary data.</text>
</comment>
<protein>
    <submittedName>
        <fullName evidence="3">Nuclear transport factor 2 family protein</fullName>
    </submittedName>
</protein>
<sequence length="161" mass="18037">MRYLMVCFLFLAACSAPLAADEADRIAVNNALDNFHNAAAGADWETYFGLMSDDAIFLGTDASERWDKPTFEAYARPTNGWTYTVRERHVNFAPDGNTAWFDELLDNAKYGTSRGTGVLIRTNGGWKISQYHLTFPLPNDLAKGITEQIQAFEERQKAGQE</sequence>
<dbReference type="EMBL" id="JBHSCR010000005">
    <property type="protein sequence ID" value="MFC4347872.1"/>
    <property type="molecule type" value="Genomic_DNA"/>
</dbReference>
<dbReference type="InterPro" id="IPR032710">
    <property type="entry name" value="NTF2-like_dom_sf"/>
</dbReference>
<keyword evidence="4" id="KW-1185">Reference proteome</keyword>
<feature type="chain" id="PRO_5047067530" evidence="1">
    <location>
        <begin position="20"/>
        <end position="161"/>
    </location>
</feature>
<feature type="signal peptide" evidence="1">
    <location>
        <begin position="1"/>
        <end position="19"/>
    </location>
</feature>
<proteinExistence type="predicted"/>
<feature type="domain" description="SnoaL-like" evidence="2">
    <location>
        <begin position="28"/>
        <end position="137"/>
    </location>
</feature>
<dbReference type="Gene3D" id="3.10.450.50">
    <property type="match status" value="1"/>
</dbReference>
<dbReference type="SUPFAM" id="SSF54427">
    <property type="entry name" value="NTF2-like"/>
    <property type="match status" value="1"/>
</dbReference>
<accession>A0ABV8U9N3</accession>
<evidence type="ECO:0000259" key="2">
    <source>
        <dbReference type="Pfam" id="PF13474"/>
    </source>
</evidence>